<dbReference type="InterPro" id="IPR050951">
    <property type="entry name" value="Retrovirus_Pol_polyprotein"/>
</dbReference>
<evidence type="ECO:0000313" key="2">
    <source>
        <dbReference type="EMBL" id="CAC5411488.1"/>
    </source>
</evidence>
<name>A0A6J8DSA0_MYTCO</name>
<evidence type="ECO:0000259" key="1">
    <source>
        <dbReference type="PROSITE" id="PS50994"/>
    </source>
</evidence>
<sequence>MYHMNNTVLSGHLGQKKSRGKTLQRFFWYLMKEDINNYVNACDICARNKPPHKTPKAPLGKVGVGAPMDRLSTDIIGPLPRTPRGNKYILMVSDHFTKWVEIIPIPDQSAITCAEKILNKVISRLGCPLSLHSDRGSNYESQIFNEMCVMLEIKKTRTTVRNPKCNGLSERFNKTLCRMIRAYLKGRQTDWEINLGCLVAAYRATPHESTGLTPNLLMLGKEVRLPAELMFGSVFNGQNEIETYGEYVENLKERMLRAHSVVSKHLQAAAKRQKDNYDAKLSFQIYQPGQPVWLLNEARQEGRCPKLHNLYEGPFLILKRCRSEYDLNSHTRGYAKHVREVQTLQKNG</sequence>
<dbReference type="OrthoDB" id="10056831at2759"/>
<dbReference type="Pfam" id="PF00665">
    <property type="entry name" value="rve"/>
    <property type="match status" value="1"/>
</dbReference>
<dbReference type="InterPro" id="IPR041588">
    <property type="entry name" value="Integrase_H2C2"/>
</dbReference>
<dbReference type="GO" id="GO:0015074">
    <property type="term" value="P:DNA integration"/>
    <property type="evidence" value="ECO:0007669"/>
    <property type="project" value="InterPro"/>
</dbReference>
<dbReference type="Proteomes" id="UP000507470">
    <property type="component" value="Unassembled WGS sequence"/>
</dbReference>
<evidence type="ECO:0000313" key="3">
    <source>
        <dbReference type="Proteomes" id="UP000507470"/>
    </source>
</evidence>
<dbReference type="EMBL" id="CACVKT020007864">
    <property type="protein sequence ID" value="CAC5411488.1"/>
    <property type="molecule type" value="Genomic_DNA"/>
</dbReference>
<dbReference type="PANTHER" id="PTHR37984">
    <property type="entry name" value="PROTEIN CBG26694"/>
    <property type="match status" value="1"/>
</dbReference>
<protein>
    <recommendedName>
        <fullName evidence="1">Integrase catalytic domain-containing protein</fullName>
    </recommendedName>
</protein>
<dbReference type="GO" id="GO:0003676">
    <property type="term" value="F:nucleic acid binding"/>
    <property type="evidence" value="ECO:0007669"/>
    <property type="project" value="InterPro"/>
</dbReference>
<dbReference type="PROSITE" id="PS50994">
    <property type="entry name" value="INTEGRASE"/>
    <property type="match status" value="1"/>
</dbReference>
<proteinExistence type="predicted"/>
<dbReference type="FunFam" id="3.30.420.10:FF:000032">
    <property type="entry name" value="Retrovirus-related Pol polyprotein from transposon 297-like Protein"/>
    <property type="match status" value="1"/>
</dbReference>
<keyword evidence="3" id="KW-1185">Reference proteome</keyword>
<organism evidence="2 3">
    <name type="scientific">Mytilus coruscus</name>
    <name type="common">Sea mussel</name>
    <dbReference type="NCBI Taxonomy" id="42192"/>
    <lineage>
        <taxon>Eukaryota</taxon>
        <taxon>Metazoa</taxon>
        <taxon>Spiralia</taxon>
        <taxon>Lophotrochozoa</taxon>
        <taxon>Mollusca</taxon>
        <taxon>Bivalvia</taxon>
        <taxon>Autobranchia</taxon>
        <taxon>Pteriomorphia</taxon>
        <taxon>Mytilida</taxon>
        <taxon>Mytiloidea</taxon>
        <taxon>Mytilidae</taxon>
        <taxon>Mytilinae</taxon>
        <taxon>Mytilus</taxon>
    </lineage>
</organism>
<accession>A0A6J8DSA0</accession>
<dbReference type="SUPFAM" id="SSF53098">
    <property type="entry name" value="Ribonuclease H-like"/>
    <property type="match status" value="1"/>
</dbReference>
<dbReference type="InterPro" id="IPR001584">
    <property type="entry name" value="Integrase_cat-core"/>
</dbReference>
<dbReference type="PANTHER" id="PTHR37984:SF15">
    <property type="entry name" value="INTEGRASE CATALYTIC DOMAIN-CONTAINING PROTEIN"/>
    <property type="match status" value="1"/>
</dbReference>
<dbReference type="AlphaFoldDB" id="A0A6J8DSA0"/>
<dbReference type="Gene3D" id="1.10.340.70">
    <property type="match status" value="1"/>
</dbReference>
<dbReference type="InterPro" id="IPR036397">
    <property type="entry name" value="RNaseH_sf"/>
</dbReference>
<feature type="domain" description="Integrase catalytic" evidence="1">
    <location>
        <begin position="63"/>
        <end position="222"/>
    </location>
</feature>
<dbReference type="InterPro" id="IPR012337">
    <property type="entry name" value="RNaseH-like_sf"/>
</dbReference>
<reference evidence="2 3" key="1">
    <citation type="submission" date="2020-06" db="EMBL/GenBank/DDBJ databases">
        <authorList>
            <person name="Li R."/>
            <person name="Bekaert M."/>
        </authorList>
    </citation>
    <scope>NUCLEOTIDE SEQUENCE [LARGE SCALE GENOMIC DNA]</scope>
    <source>
        <strain evidence="3">wild</strain>
    </source>
</reference>
<dbReference type="Pfam" id="PF17921">
    <property type="entry name" value="Integrase_H2C2"/>
    <property type="match status" value="1"/>
</dbReference>
<dbReference type="Gene3D" id="3.30.420.10">
    <property type="entry name" value="Ribonuclease H-like superfamily/Ribonuclease H"/>
    <property type="match status" value="1"/>
</dbReference>
<gene>
    <name evidence="2" type="ORF">MCOR_44574</name>
</gene>